<feature type="transmembrane region" description="Helical" evidence="4">
    <location>
        <begin position="176"/>
        <end position="196"/>
    </location>
</feature>
<sequence>MNIYSSSFNKDTSTVRRGCGRRWTSLKQHPRSCTEPLTETGNSSGLSTPSTANTSPLPAAAGESTRKSNWQVIEHFGSKDNKGSLSSSLIAVGSVSRTPPTKENGSAPNSSPDLEGHEVEAELLVSSAPKASMGFFGKLLRLIKKLFSTHQFQNEQVEMLYQRYFLKMNQSNMTNLISLLLLLCVGFLLFAATDLVMVHHSETDLPQEHSKRLEKLLVLIGTSGCCIAIYGVLLAVLSKPAMNEVYLIIISYFILVTFLTLEGLWRSMDPLVPVLAGIGEEVSGWSDASSHSEEGAPGVHQEVLGTGIESSGVPTDLDPPEDGSRTLTELFIWKYAQVDSVHAERAEE</sequence>
<feature type="transmembrane region" description="Helical" evidence="4">
    <location>
        <begin position="216"/>
        <end position="238"/>
    </location>
</feature>
<keyword evidence="1" id="KW-0547">Nucleotide-binding</keyword>
<feature type="region of interest" description="Disordered" evidence="3">
    <location>
        <begin position="1"/>
        <end position="66"/>
    </location>
</feature>
<keyword evidence="4" id="KW-1133">Transmembrane helix</keyword>
<dbReference type="GO" id="GO:0007189">
    <property type="term" value="P:adenylate cyclase-activating G protein-coupled receptor signaling pathway"/>
    <property type="evidence" value="ECO:0007669"/>
    <property type="project" value="TreeGrafter"/>
</dbReference>
<feature type="region of interest" description="Disordered" evidence="3">
    <location>
        <begin position="95"/>
        <end position="115"/>
    </location>
</feature>
<comment type="caution">
    <text evidence="6">The sequence shown here is derived from an EMBL/GenBank/DDBJ whole genome shotgun (WGS) entry which is preliminary data.</text>
</comment>
<keyword evidence="2" id="KW-0456">Lyase</keyword>
<evidence type="ECO:0000259" key="5">
    <source>
        <dbReference type="Pfam" id="PF16214"/>
    </source>
</evidence>
<dbReference type="InterPro" id="IPR032628">
    <property type="entry name" value="AC_N"/>
</dbReference>
<evidence type="ECO:0000256" key="3">
    <source>
        <dbReference type="SAM" id="MobiDB-lite"/>
    </source>
</evidence>
<evidence type="ECO:0000256" key="1">
    <source>
        <dbReference type="ARBA" id="ARBA00022741"/>
    </source>
</evidence>
<feature type="compositionally biased region" description="Polar residues" evidence="3">
    <location>
        <begin position="35"/>
        <end position="56"/>
    </location>
</feature>
<feature type="compositionally biased region" description="Polar residues" evidence="3">
    <location>
        <begin position="1"/>
        <end position="12"/>
    </location>
</feature>
<dbReference type="PANTHER" id="PTHR45627">
    <property type="entry name" value="ADENYLATE CYCLASE TYPE 1"/>
    <property type="match status" value="1"/>
</dbReference>
<protein>
    <recommendedName>
        <fullName evidence="5">Adenylate cyclase N-terminal domain-containing protein</fullName>
    </recommendedName>
</protein>
<keyword evidence="4" id="KW-0472">Membrane</keyword>
<feature type="domain" description="Adenylate cyclase N-terminal" evidence="5">
    <location>
        <begin position="143"/>
        <end position="193"/>
    </location>
</feature>
<keyword evidence="7" id="KW-1185">Reference proteome</keyword>
<feature type="transmembrane region" description="Helical" evidence="4">
    <location>
        <begin position="245"/>
        <end position="265"/>
    </location>
</feature>
<dbReference type="Pfam" id="PF16214">
    <property type="entry name" value="AC_N"/>
    <property type="match status" value="1"/>
</dbReference>
<dbReference type="PANTHER" id="PTHR45627:SF16">
    <property type="entry name" value="ADENYLATE CYCLASE"/>
    <property type="match status" value="1"/>
</dbReference>
<evidence type="ECO:0000256" key="2">
    <source>
        <dbReference type="ARBA" id="ARBA00023239"/>
    </source>
</evidence>
<organism evidence="6 7">
    <name type="scientific">Zophobas morio</name>
    <dbReference type="NCBI Taxonomy" id="2755281"/>
    <lineage>
        <taxon>Eukaryota</taxon>
        <taxon>Metazoa</taxon>
        <taxon>Ecdysozoa</taxon>
        <taxon>Arthropoda</taxon>
        <taxon>Hexapoda</taxon>
        <taxon>Insecta</taxon>
        <taxon>Pterygota</taxon>
        <taxon>Neoptera</taxon>
        <taxon>Endopterygota</taxon>
        <taxon>Coleoptera</taxon>
        <taxon>Polyphaga</taxon>
        <taxon>Cucujiformia</taxon>
        <taxon>Tenebrionidae</taxon>
        <taxon>Zophobas</taxon>
    </lineage>
</organism>
<dbReference type="GO" id="GO:0005886">
    <property type="term" value="C:plasma membrane"/>
    <property type="evidence" value="ECO:0007669"/>
    <property type="project" value="TreeGrafter"/>
</dbReference>
<dbReference type="EMBL" id="JALNTZ010000004">
    <property type="protein sequence ID" value="KAJ3656245.1"/>
    <property type="molecule type" value="Genomic_DNA"/>
</dbReference>
<dbReference type="GO" id="GO:0000166">
    <property type="term" value="F:nucleotide binding"/>
    <property type="evidence" value="ECO:0007669"/>
    <property type="project" value="UniProtKB-KW"/>
</dbReference>
<dbReference type="GO" id="GO:0004016">
    <property type="term" value="F:adenylate cyclase activity"/>
    <property type="evidence" value="ECO:0007669"/>
    <property type="project" value="TreeGrafter"/>
</dbReference>
<proteinExistence type="predicted"/>
<accession>A0AA38IHT1</accession>
<evidence type="ECO:0000313" key="7">
    <source>
        <dbReference type="Proteomes" id="UP001168821"/>
    </source>
</evidence>
<dbReference type="Proteomes" id="UP001168821">
    <property type="component" value="Unassembled WGS sequence"/>
</dbReference>
<feature type="compositionally biased region" description="Polar residues" evidence="3">
    <location>
        <begin position="95"/>
        <end position="112"/>
    </location>
</feature>
<dbReference type="AlphaFoldDB" id="A0AA38IHT1"/>
<evidence type="ECO:0000313" key="6">
    <source>
        <dbReference type="EMBL" id="KAJ3656245.1"/>
    </source>
</evidence>
<evidence type="ECO:0000256" key="4">
    <source>
        <dbReference type="SAM" id="Phobius"/>
    </source>
</evidence>
<reference evidence="6" key="1">
    <citation type="journal article" date="2023" name="G3 (Bethesda)">
        <title>Whole genome assemblies of Zophobas morio and Tenebrio molitor.</title>
        <authorList>
            <person name="Kaur S."/>
            <person name="Stinson S.A."/>
            <person name="diCenzo G.C."/>
        </authorList>
    </citation>
    <scope>NUCLEOTIDE SEQUENCE</scope>
    <source>
        <strain evidence="6">QUZm001</strain>
    </source>
</reference>
<gene>
    <name evidence="6" type="ORF">Zmor_015334</name>
</gene>
<name>A0AA38IHT1_9CUCU</name>
<keyword evidence="4" id="KW-0812">Transmembrane</keyword>